<feature type="compositionally biased region" description="Polar residues" evidence="1">
    <location>
        <begin position="237"/>
        <end position="250"/>
    </location>
</feature>
<dbReference type="AlphaFoldDB" id="M4BQ67"/>
<evidence type="ECO:0000313" key="2">
    <source>
        <dbReference type="EnsemblProtists" id="HpaP808556"/>
    </source>
</evidence>
<dbReference type="EnsemblProtists" id="HpaT808556">
    <property type="protein sequence ID" value="HpaP808556"/>
    <property type="gene ID" value="HpaG808556"/>
</dbReference>
<sequence>MIASLFVQFVQHKYERSRAAWRECHVEADRLAQECHELQRAVDEGVKRAAPLRTGYDVLARSVAEQARGIEHLKTDRALRDQELHRLRSSHAAHIEELALLRAERDLLVRDRQAQLAHLVDFFIRLPPSVGLAYDKRRREKSWVDPVPPSNNRPRVAAPPPSLPPRAPTTVSFGSLQASTRCSSRKFTSWISIHCLTACRPRYQKRSASDHSQTQQTSRPRIDVHEIPTPMTRRSSKSNIANTPMSMMTRRSQKQKRVSPRSASPALDSEDSVGSVDEAMLAVMSRSRSSVRWRSSVSTTRPTDRLACIPIEIDPASPTPATHSTSSVPSTRTSSTTPDPTPITGTIHADEPHKASDDSDGSISISSGGHATVNHLLSPNACKALPQCGIRVTSGYLGITLVRLMPLASFHCGRLAVWV</sequence>
<feature type="compositionally biased region" description="Polar residues" evidence="1">
    <location>
        <begin position="210"/>
        <end position="219"/>
    </location>
</feature>
<keyword evidence="3" id="KW-1185">Reference proteome</keyword>
<feature type="region of interest" description="Disordered" evidence="1">
    <location>
        <begin position="206"/>
        <end position="274"/>
    </location>
</feature>
<feature type="compositionally biased region" description="Pro residues" evidence="1">
    <location>
        <begin position="146"/>
        <end position="167"/>
    </location>
</feature>
<dbReference type="InParanoid" id="M4BQ67"/>
<feature type="region of interest" description="Disordered" evidence="1">
    <location>
        <begin position="313"/>
        <end position="363"/>
    </location>
</feature>
<dbReference type="HOGENOM" id="CLU_656331_0_0_1"/>
<reference evidence="2" key="2">
    <citation type="submission" date="2015-06" db="UniProtKB">
        <authorList>
            <consortium name="EnsemblProtists"/>
        </authorList>
    </citation>
    <scope>IDENTIFICATION</scope>
    <source>
        <strain evidence="2">Emoy2</strain>
    </source>
</reference>
<dbReference type="VEuPathDB" id="FungiDB:HpaG808556"/>
<proteinExistence type="predicted"/>
<organism evidence="2 3">
    <name type="scientific">Hyaloperonospora arabidopsidis (strain Emoy2)</name>
    <name type="common">Downy mildew agent</name>
    <name type="synonym">Peronospora arabidopsidis</name>
    <dbReference type="NCBI Taxonomy" id="559515"/>
    <lineage>
        <taxon>Eukaryota</taxon>
        <taxon>Sar</taxon>
        <taxon>Stramenopiles</taxon>
        <taxon>Oomycota</taxon>
        <taxon>Peronosporomycetes</taxon>
        <taxon>Peronosporales</taxon>
        <taxon>Peronosporaceae</taxon>
        <taxon>Hyaloperonospora</taxon>
    </lineage>
</organism>
<reference evidence="3" key="1">
    <citation type="journal article" date="2010" name="Science">
        <title>Signatures of adaptation to obligate biotrophy in the Hyaloperonospora arabidopsidis genome.</title>
        <authorList>
            <person name="Baxter L."/>
            <person name="Tripathy S."/>
            <person name="Ishaque N."/>
            <person name="Boot N."/>
            <person name="Cabral A."/>
            <person name="Kemen E."/>
            <person name="Thines M."/>
            <person name="Ah-Fong A."/>
            <person name="Anderson R."/>
            <person name="Badejoko W."/>
            <person name="Bittner-Eddy P."/>
            <person name="Boore J.L."/>
            <person name="Chibucos M.C."/>
            <person name="Coates M."/>
            <person name="Dehal P."/>
            <person name="Delehaunty K."/>
            <person name="Dong S."/>
            <person name="Downton P."/>
            <person name="Dumas B."/>
            <person name="Fabro G."/>
            <person name="Fronick C."/>
            <person name="Fuerstenberg S.I."/>
            <person name="Fulton L."/>
            <person name="Gaulin E."/>
            <person name="Govers F."/>
            <person name="Hughes L."/>
            <person name="Humphray S."/>
            <person name="Jiang R.H."/>
            <person name="Judelson H."/>
            <person name="Kamoun S."/>
            <person name="Kyung K."/>
            <person name="Meijer H."/>
            <person name="Minx P."/>
            <person name="Morris P."/>
            <person name="Nelson J."/>
            <person name="Phuntumart V."/>
            <person name="Qutob D."/>
            <person name="Rehmany A."/>
            <person name="Rougon-Cardoso A."/>
            <person name="Ryden P."/>
            <person name="Torto-Alalibo T."/>
            <person name="Studholme D."/>
            <person name="Wang Y."/>
            <person name="Win J."/>
            <person name="Wood J."/>
            <person name="Clifton S.W."/>
            <person name="Rogers J."/>
            <person name="Van den Ackerveken G."/>
            <person name="Jones J.D."/>
            <person name="McDowell J.M."/>
            <person name="Beynon J."/>
            <person name="Tyler B.M."/>
        </authorList>
    </citation>
    <scope>NUCLEOTIDE SEQUENCE [LARGE SCALE GENOMIC DNA]</scope>
    <source>
        <strain evidence="3">Emoy2</strain>
    </source>
</reference>
<feature type="compositionally biased region" description="Basic and acidic residues" evidence="1">
    <location>
        <begin position="348"/>
        <end position="357"/>
    </location>
</feature>
<dbReference type="EMBL" id="JH598554">
    <property type="status" value="NOT_ANNOTATED_CDS"/>
    <property type="molecule type" value="Genomic_DNA"/>
</dbReference>
<dbReference type="Proteomes" id="UP000011713">
    <property type="component" value="Unassembled WGS sequence"/>
</dbReference>
<protein>
    <submittedName>
        <fullName evidence="2">Uncharacterized protein</fullName>
    </submittedName>
</protein>
<evidence type="ECO:0000256" key="1">
    <source>
        <dbReference type="SAM" id="MobiDB-lite"/>
    </source>
</evidence>
<name>M4BQ67_HYAAE</name>
<accession>M4BQ67</accession>
<feature type="region of interest" description="Disordered" evidence="1">
    <location>
        <begin position="141"/>
        <end position="172"/>
    </location>
</feature>
<feature type="compositionally biased region" description="Low complexity" evidence="1">
    <location>
        <begin position="315"/>
        <end position="346"/>
    </location>
</feature>
<evidence type="ECO:0000313" key="3">
    <source>
        <dbReference type="Proteomes" id="UP000011713"/>
    </source>
</evidence>